<dbReference type="InterPro" id="IPR001678">
    <property type="entry name" value="MeTrfase_RsmB-F_NOP2_dom"/>
</dbReference>
<feature type="binding site" evidence="5">
    <location>
        <position position="288"/>
    </location>
    <ligand>
        <name>S-adenosyl-L-methionine</name>
        <dbReference type="ChEBI" id="CHEBI:59789"/>
    </ligand>
</feature>
<keyword evidence="3 5" id="KW-0949">S-adenosyl-L-methionine</keyword>
<evidence type="ECO:0000256" key="2">
    <source>
        <dbReference type="ARBA" id="ARBA00022679"/>
    </source>
</evidence>
<dbReference type="PANTHER" id="PTHR22807:SF4">
    <property type="entry name" value="28S RRNA (CYTOSINE-C(5))-METHYLTRANSFERASE"/>
    <property type="match status" value="1"/>
</dbReference>
<feature type="domain" description="SAM-dependent MTase RsmB/NOP-type" evidence="7">
    <location>
        <begin position="123"/>
        <end position="426"/>
    </location>
</feature>
<accession>A0AAD9UGU3</accession>
<dbReference type="GO" id="GO:0070475">
    <property type="term" value="P:rRNA base methylation"/>
    <property type="evidence" value="ECO:0007669"/>
    <property type="project" value="TreeGrafter"/>
</dbReference>
<dbReference type="Gene3D" id="3.30.70.1170">
    <property type="entry name" value="Sun protein, domain 3"/>
    <property type="match status" value="1"/>
</dbReference>
<dbReference type="InterPro" id="IPR048889">
    <property type="entry name" value="NSUN5_RCM1_N"/>
</dbReference>
<organism evidence="8 9">
    <name type="scientific">Ridgeia piscesae</name>
    <name type="common">Tubeworm</name>
    <dbReference type="NCBI Taxonomy" id="27915"/>
    <lineage>
        <taxon>Eukaryota</taxon>
        <taxon>Metazoa</taxon>
        <taxon>Spiralia</taxon>
        <taxon>Lophotrochozoa</taxon>
        <taxon>Annelida</taxon>
        <taxon>Polychaeta</taxon>
        <taxon>Sedentaria</taxon>
        <taxon>Canalipalpata</taxon>
        <taxon>Sabellida</taxon>
        <taxon>Siboglinidae</taxon>
        <taxon>Ridgeia</taxon>
    </lineage>
</organism>
<feature type="region of interest" description="Disordered" evidence="6">
    <location>
        <begin position="433"/>
        <end position="505"/>
    </location>
</feature>
<dbReference type="AlphaFoldDB" id="A0AAD9UGU3"/>
<dbReference type="InterPro" id="IPR049560">
    <property type="entry name" value="MeTrfase_RsmB-F_NOP2_cat"/>
</dbReference>
<dbReference type="GO" id="GO:0005730">
    <property type="term" value="C:nucleolus"/>
    <property type="evidence" value="ECO:0007669"/>
    <property type="project" value="TreeGrafter"/>
</dbReference>
<keyword evidence="1 5" id="KW-0489">Methyltransferase</keyword>
<evidence type="ECO:0000313" key="8">
    <source>
        <dbReference type="EMBL" id="KAK2188988.1"/>
    </source>
</evidence>
<dbReference type="GO" id="GO:0003723">
    <property type="term" value="F:RNA binding"/>
    <property type="evidence" value="ECO:0007669"/>
    <property type="project" value="UniProtKB-UniRule"/>
</dbReference>
<dbReference type="Gene3D" id="3.40.50.150">
    <property type="entry name" value="Vaccinia Virus protein VP39"/>
    <property type="match status" value="1"/>
</dbReference>
<sequence>MLFKEAARIITLVEDKKGTVKTLIFSSTYQNKKQLFAVVCGVLRYAEIISTILERTQLLKHEKALRQKPSLARVLVHEFLFGQDQHKHTHYQEVIMKNKAALTSELARLKVAAKVSRNEDLLSKSSAQIRLPRYVRVNLLKTTVEDVLQMFVSEKYEEIENVNPTYTEYIELVRNLQPKQFLRDCHLPELLVFARGTDLHEHKLYKSGAIILQDKQAFLPAYILAPPAGSHVIDCCAAPGNKTTHTAAILHNTGRVFAFDKDGQRLASMRKLTQCVGASGAIQLSHMDFLKVDPTSPQYSRVTHAIVDPSCSGSGIVSRLNELTSVEEPNSKQRLKHLANFQAMILKHALSFPSMQRVVYSTCSIHAEENEGVVKEVEEWCGGRYVLVEIMPTLPGRGEGSFTKCVRMSPERDLTNGFFVACFRRTSACGSKRPKSTHVVAHSDNRGDIQRDNSCDIQGEESAGGHRNVPKKRRASNIPVNPSATKKRKMKRKRKRNGKSVTAEA</sequence>
<keyword evidence="9" id="KW-1185">Reference proteome</keyword>
<gene>
    <name evidence="8" type="ORF">NP493_118g01047</name>
</gene>
<dbReference type="PROSITE" id="PS51686">
    <property type="entry name" value="SAM_MT_RSMB_NOP"/>
    <property type="match status" value="1"/>
</dbReference>
<feature type="compositionally biased region" description="Basic residues" evidence="6">
    <location>
        <begin position="485"/>
        <end position="498"/>
    </location>
</feature>
<evidence type="ECO:0000259" key="7">
    <source>
        <dbReference type="PROSITE" id="PS51686"/>
    </source>
</evidence>
<comment type="caution">
    <text evidence="8">The sequence shown here is derived from an EMBL/GenBank/DDBJ whole genome shotgun (WGS) entry which is preliminary data.</text>
</comment>
<protein>
    <recommendedName>
        <fullName evidence="7">SAM-dependent MTase RsmB/NOP-type domain-containing protein</fullName>
    </recommendedName>
</protein>
<proteinExistence type="inferred from homology"/>
<feature type="binding site" evidence="5">
    <location>
        <begin position="236"/>
        <end position="242"/>
    </location>
    <ligand>
        <name>S-adenosyl-L-methionine</name>
        <dbReference type="ChEBI" id="CHEBI:59789"/>
    </ligand>
</feature>
<feature type="binding site" evidence="5">
    <location>
        <position position="308"/>
    </location>
    <ligand>
        <name>S-adenosyl-L-methionine</name>
        <dbReference type="ChEBI" id="CHEBI:59789"/>
    </ligand>
</feature>
<keyword evidence="2 5" id="KW-0808">Transferase</keyword>
<feature type="binding site" evidence="5">
    <location>
        <position position="260"/>
    </location>
    <ligand>
        <name>S-adenosyl-L-methionine</name>
        <dbReference type="ChEBI" id="CHEBI:59789"/>
    </ligand>
</feature>
<dbReference type="GO" id="GO:0008173">
    <property type="term" value="F:RNA methyltransferase activity"/>
    <property type="evidence" value="ECO:0007669"/>
    <property type="project" value="InterPro"/>
</dbReference>
<evidence type="ECO:0000256" key="3">
    <source>
        <dbReference type="ARBA" id="ARBA00022691"/>
    </source>
</evidence>
<evidence type="ECO:0000256" key="5">
    <source>
        <dbReference type="PROSITE-ProRule" id="PRU01023"/>
    </source>
</evidence>
<dbReference type="SUPFAM" id="SSF53335">
    <property type="entry name" value="S-adenosyl-L-methionine-dependent methyltransferases"/>
    <property type="match status" value="1"/>
</dbReference>
<feature type="active site" description="Nucleophile" evidence="5">
    <location>
        <position position="363"/>
    </location>
</feature>
<dbReference type="InterPro" id="IPR049561">
    <property type="entry name" value="NSUN5_7_fdxn-like"/>
</dbReference>
<dbReference type="PRINTS" id="PR02008">
    <property type="entry name" value="RCMTFAMILY"/>
</dbReference>
<dbReference type="Pfam" id="PF01189">
    <property type="entry name" value="Methyltr_RsmB-F"/>
    <property type="match status" value="1"/>
</dbReference>
<dbReference type="Pfam" id="PF21153">
    <property type="entry name" value="NSUN5_N"/>
    <property type="match status" value="1"/>
</dbReference>
<feature type="compositionally biased region" description="Basic and acidic residues" evidence="6">
    <location>
        <begin position="441"/>
        <end position="454"/>
    </location>
</feature>
<name>A0AAD9UGU3_RIDPI</name>
<evidence type="ECO:0000256" key="1">
    <source>
        <dbReference type="ARBA" id="ARBA00022603"/>
    </source>
</evidence>
<evidence type="ECO:0000256" key="4">
    <source>
        <dbReference type="ARBA" id="ARBA00022884"/>
    </source>
</evidence>
<dbReference type="Pfam" id="PF21148">
    <property type="entry name" value="NSUN5_fdxn-like"/>
    <property type="match status" value="1"/>
</dbReference>
<comment type="similarity">
    <text evidence="5">Belongs to the class I-like SAM-binding methyltransferase superfamily. RsmB/NOP family.</text>
</comment>
<dbReference type="InterPro" id="IPR029063">
    <property type="entry name" value="SAM-dependent_MTases_sf"/>
</dbReference>
<keyword evidence="4 5" id="KW-0694">RNA-binding</keyword>
<evidence type="ECO:0000313" key="9">
    <source>
        <dbReference type="Proteomes" id="UP001209878"/>
    </source>
</evidence>
<evidence type="ECO:0000256" key="6">
    <source>
        <dbReference type="SAM" id="MobiDB-lite"/>
    </source>
</evidence>
<dbReference type="InterPro" id="IPR023267">
    <property type="entry name" value="RCMT"/>
</dbReference>
<dbReference type="Proteomes" id="UP001209878">
    <property type="component" value="Unassembled WGS sequence"/>
</dbReference>
<reference evidence="8" key="1">
    <citation type="journal article" date="2023" name="Mol. Biol. Evol.">
        <title>Third-Generation Sequencing Reveals the Adaptive Role of the Epigenome in Three Deep-Sea Polychaetes.</title>
        <authorList>
            <person name="Perez M."/>
            <person name="Aroh O."/>
            <person name="Sun Y."/>
            <person name="Lan Y."/>
            <person name="Juniper S.K."/>
            <person name="Young C.R."/>
            <person name="Angers B."/>
            <person name="Qian P.Y."/>
        </authorList>
    </citation>
    <scope>NUCLEOTIDE SEQUENCE</scope>
    <source>
        <strain evidence="8">R07B-5</strain>
    </source>
</reference>
<dbReference type="PANTHER" id="PTHR22807">
    <property type="entry name" value="NOP2 YEAST -RELATED NOL1/NOP2/FMU SUN DOMAIN-CONTAINING"/>
    <property type="match status" value="1"/>
</dbReference>
<dbReference type="EMBL" id="JAODUO010000117">
    <property type="protein sequence ID" value="KAK2188988.1"/>
    <property type="molecule type" value="Genomic_DNA"/>
</dbReference>